<comment type="caution">
    <text evidence="2">The sequence shown here is derived from an EMBL/GenBank/DDBJ whole genome shotgun (WGS) entry which is preliminary data.</text>
</comment>
<dbReference type="Pfam" id="PF13643">
    <property type="entry name" value="DUF4145"/>
    <property type="match status" value="1"/>
</dbReference>
<gene>
    <name evidence="2" type="ORF">GCM10011400_52000</name>
</gene>
<proteinExistence type="predicted"/>
<sequence>MPSVFSADVPEEPLDYLKQAAETLHSPRASVVTSAGAVDSMLKARGYADGPLYSRIEKAVTDHLLTSEMAEWAHDVRLDANDQRHADLKAIPPTTEDARRCLDFAKALADILFVLPARVTRGTTEAKSTLAKLKEKTN</sequence>
<keyword evidence="3" id="KW-1185">Reference proteome</keyword>
<feature type="domain" description="DUF4145" evidence="1">
    <location>
        <begin position="25"/>
        <end position="104"/>
    </location>
</feature>
<evidence type="ECO:0000313" key="2">
    <source>
        <dbReference type="EMBL" id="GGC57929.1"/>
    </source>
</evidence>
<dbReference type="Proteomes" id="UP000602004">
    <property type="component" value="Unassembled WGS sequence"/>
</dbReference>
<protein>
    <recommendedName>
        <fullName evidence="1">DUF4145 domain-containing protein</fullName>
    </recommendedName>
</protein>
<evidence type="ECO:0000259" key="1">
    <source>
        <dbReference type="Pfam" id="PF13643"/>
    </source>
</evidence>
<name>A0ABQ1NAX7_9BURK</name>
<evidence type="ECO:0000313" key="3">
    <source>
        <dbReference type="Proteomes" id="UP000602004"/>
    </source>
</evidence>
<reference evidence="3" key="1">
    <citation type="journal article" date="2019" name="Int. J. Syst. Evol. Microbiol.">
        <title>The Global Catalogue of Microorganisms (GCM) 10K type strain sequencing project: providing services to taxonomists for standard genome sequencing and annotation.</title>
        <authorList>
            <consortium name="The Broad Institute Genomics Platform"/>
            <consortium name="The Broad Institute Genome Sequencing Center for Infectious Disease"/>
            <person name="Wu L."/>
            <person name="Ma J."/>
        </authorList>
    </citation>
    <scope>NUCLEOTIDE SEQUENCE [LARGE SCALE GENOMIC DNA]</scope>
    <source>
        <strain evidence="3">CGMCC 1.15103</strain>
    </source>
</reference>
<dbReference type="InterPro" id="IPR025285">
    <property type="entry name" value="DUF4145"/>
</dbReference>
<accession>A0ABQ1NAX7</accession>
<organism evidence="2 3">
    <name type="scientific">Paraburkholderia caffeinilytica</name>
    <dbReference type="NCBI Taxonomy" id="1761016"/>
    <lineage>
        <taxon>Bacteria</taxon>
        <taxon>Pseudomonadati</taxon>
        <taxon>Pseudomonadota</taxon>
        <taxon>Betaproteobacteria</taxon>
        <taxon>Burkholderiales</taxon>
        <taxon>Burkholderiaceae</taxon>
        <taxon>Paraburkholderia</taxon>
    </lineage>
</organism>
<dbReference type="EMBL" id="BMHL01000010">
    <property type="protein sequence ID" value="GGC57929.1"/>
    <property type="molecule type" value="Genomic_DNA"/>
</dbReference>